<keyword evidence="1" id="KW-0472">Membrane</keyword>
<dbReference type="HOGENOM" id="CLU_2942170_0_0_1"/>
<organism evidence="3">
    <name type="scientific">Laccaria bicolor (strain S238N-H82 / ATCC MYA-4686)</name>
    <name type="common">Bicoloured deceiver</name>
    <name type="synonym">Laccaria laccata var. bicolor</name>
    <dbReference type="NCBI Taxonomy" id="486041"/>
    <lineage>
        <taxon>Eukaryota</taxon>
        <taxon>Fungi</taxon>
        <taxon>Dikarya</taxon>
        <taxon>Basidiomycota</taxon>
        <taxon>Agaricomycotina</taxon>
        <taxon>Agaricomycetes</taxon>
        <taxon>Agaricomycetidae</taxon>
        <taxon>Agaricales</taxon>
        <taxon>Agaricineae</taxon>
        <taxon>Hydnangiaceae</taxon>
        <taxon>Laccaria</taxon>
    </lineage>
</organism>
<evidence type="ECO:0000313" key="3">
    <source>
        <dbReference type="Proteomes" id="UP000001194"/>
    </source>
</evidence>
<dbReference type="STRING" id="486041.B0DRD4"/>
<dbReference type="GeneID" id="6082113"/>
<accession>B0DRD4</accession>
<proteinExistence type="predicted"/>
<evidence type="ECO:0000313" key="2">
    <source>
        <dbReference type="EMBL" id="EDR02766.1"/>
    </source>
</evidence>
<gene>
    <name evidence="2" type="ORF">LACBIDRAFT_307996</name>
</gene>
<evidence type="ECO:0000256" key="1">
    <source>
        <dbReference type="SAM" id="Phobius"/>
    </source>
</evidence>
<reference evidence="2 3" key="1">
    <citation type="journal article" date="2008" name="Nature">
        <title>The genome of Laccaria bicolor provides insights into mycorrhizal symbiosis.</title>
        <authorList>
            <person name="Martin F."/>
            <person name="Aerts A."/>
            <person name="Ahren D."/>
            <person name="Brun A."/>
            <person name="Danchin E.G.J."/>
            <person name="Duchaussoy F."/>
            <person name="Gibon J."/>
            <person name="Kohler A."/>
            <person name="Lindquist E."/>
            <person name="Pereda V."/>
            <person name="Salamov A."/>
            <person name="Shapiro H.J."/>
            <person name="Wuyts J."/>
            <person name="Blaudez D."/>
            <person name="Buee M."/>
            <person name="Brokstein P."/>
            <person name="Canbaeck B."/>
            <person name="Cohen D."/>
            <person name="Courty P.E."/>
            <person name="Coutinho P.M."/>
            <person name="Delaruelle C."/>
            <person name="Detter J.C."/>
            <person name="Deveau A."/>
            <person name="DiFazio S."/>
            <person name="Duplessis S."/>
            <person name="Fraissinet-Tachet L."/>
            <person name="Lucic E."/>
            <person name="Frey-Klett P."/>
            <person name="Fourrey C."/>
            <person name="Feussner I."/>
            <person name="Gay G."/>
            <person name="Grimwood J."/>
            <person name="Hoegger P.J."/>
            <person name="Jain P."/>
            <person name="Kilaru S."/>
            <person name="Labbe J."/>
            <person name="Lin Y.C."/>
            <person name="Legue V."/>
            <person name="Le Tacon F."/>
            <person name="Marmeisse R."/>
            <person name="Melayah D."/>
            <person name="Montanini B."/>
            <person name="Muratet M."/>
            <person name="Nehls U."/>
            <person name="Niculita-Hirzel H."/>
            <person name="Oudot-Le Secq M.P."/>
            <person name="Peter M."/>
            <person name="Quesneville H."/>
            <person name="Rajashekar B."/>
            <person name="Reich M."/>
            <person name="Rouhier N."/>
            <person name="Schmutz J."/>
            <person name="Yin T."/>
            <person name="Chalot M."/>
            <person name="Henrissat B."/>
            <person name="Kuees U."/>
            <person name="Lucas S."/>
            <person name="Van de Peer Y."/>
            <person name="Podila G.K."/>
            <person name="Polle A."/>
            <person name="Pukkila P.J."/>
            <person name="Richardson P.M."/>
            <person name="Rouze P."/>
            <person name="Sanders I.R."/>
            <person name="Stajich J.E."/>
            <person name="Tunlid A."/>
            <person name="Tuskan G."/>
            <person name="Grigoriev I.V."/>
        </authorList>
    </citation>
    <scope>NUCLEOTIDE SEQUENCE [LARGE SCALE GENOMIC DNA]</scope>
    <source>
        <strain evidence="3">S238N-H82 / ATCC MYA-4686</strain>
    </source>
</reference>
<keyword evidence="1" id="KW-1133">Transmembrane helix</keyword>
<protein>
    <submittedName>
        <fullName evidence="2">Predicted protein</fullName>
    </submittedName>
</protein>
<dbReference type="RefSeq" id="XP_001886476.1">
    <property type="nucleotide sequence ID" value="XM_001886441.1"/>
</dbReference>
<dbReference type="AlphaFoldDB" id="B0DRD4"/>
<dbReference type="EMBL" id="DS547128">
    <property type="protein sequence ID" value="EDR02766.1"/>
    <property type="molecule type" value="Genomic_DNA"/>
</dbReference>
<dbReference type="InParanoid" id="B0DRD4"/>
<dbReference type="KEGG" id="lbc:LACBIDRAFT_307996"/>
<keyword evidence="3" id="KW-1185">Reference proteome</keyword>
<feature type="transmembrane region" description="Helical" evidence="1">
    <location>
        <begin position="29"/>
        <end position="49"/>
    </location>
</feature>
<keyword evidence="1" id="KW-0812">Transmembrane</keyword>
<sequence>MIVLSVACFSIGLCCFAYASHQSFITATLTTVLTTITSFGLTAVSAWFASEHWTFTRHCG</sequence>
<dbReference type="Proteomes" id="UP000001194">
    <property type="component" value="Unassembled WGS sequence"/>
</dbReference>
<name>B0DRD4_LACBS</name>